<reference evidence="3" key="2">
    <citation type="journal article" date="2008" name="Nucleic Acids Res.">
        <title>The rice annotation project database (RAP-DB): 2008 update.</title>
        <authorList>
            <consortium name="The rice annotation project (RAP)"/>
        </authorList>
    </citation>
    <scope>GENOME REANNOTATION</scope>
    <source>
        <strain evidence="3">cv. Nipponbare</strain>
    </source>
</reference>
<evidence type="ECO:0000313" key="2">
    <source>
        <dbReference type="EMBL" id="BAC84275.1"/>
    </source>
</evidence>
<reference evidence="3" key="1">
    <citation type="journal article" date="2005" name="Nature">
        <title>The map-based sequence of the rice genome.</title>
        <authorList>
            <consortium name="International rice genome sequencing project (IRGSP)"/>
            <person name="Matsumoto T."/>
            <person name="Wu J."/>
            <person name="Kanamori H."/>
            <person name="Katayose Y."/>
            <person name="Fujisawa M."/>
            <person name="Namiki N."/>
            <person name="Mizuno H."/>
            <person name="Yamamoto K."/>
            <person name="Antonio B.A."/>
            <person name="Baba T."/>
            <person name="Sakata K."/>
            <person name="Nagamura Y."/>
            <person name="Aoki H."/>
            <person name="Arikawa K."/>
            <person name="Arita K."/>
            <person name="Bito T."/>
            <person name="Chiden Y."/>
            <person name="Fujitsuka N."/>
            <person name="Fukunaka R."/>
            <person name="Hamada M."/>
            <person name="Harada C."/>
            <person name="Hayashi A."/>
            <person name="Hijishita S."/>
            <person name="Honda M."/>
            <person name="Hosokawa S."/>
            <person name="Ichikawa Y."/>
            <person name="Idonuma A."/>
            <person name="Iijima M."/>
            <person name="Ikeda M."/>
            <person name="Ikeno M."/>
            <person name="Ito K."/>
            <person name="Ito S."/>
            <person name="Ito T."/>
            <person name="Ito Y."/>
            <person name="Ito Y."/>
            <person name="Iwabuchi A."/>
            <person name="Kamiya K."/>
            <person name="Karasawa W."/>
            <person name="Kurita K."/>
            <person name="Katagiri S."/>
            <person name="Kikuta A."/>
            <person name="Kobayashi H."/>
            <person name="Kobayashi N."/>
            <person name="Machita K."/>
            <person name="Maehara T."/>
            <person name="Masukawa M."/>
            <person name="Mizubayashi T."/>
            <person name="Mukai Y."/>
            <person name="Nagasaki H."/>
            <person name="Nagata Y."/>
            <person name="Naito S."/>
            <person name="Nakashima M."/>
            <person name="Nakama Y."/>
            <person name="Nakamichi Y."/>
            <person name="Nakamura M."/>
            <person name="Meguro A."/>
            <person name="Negishi M."/>
            <person name="Ohta I."/>
            <person name="Ohta T."/>
            <person name="Okamoto M."/>
            <person name="Ono N."/>
            <person name="Saji S."/>
            <person name="Sakaguchi M."/>
            <person name="Sakai K."/>
            <person name="Shibata M."/>
            <person name="Shimokawa T."/>
            <person name="Song J."/>
            <person name="Takazaki Y."/>
            <person name="Terasawa K."/>
            <person name="Tsugane M."/>
            <person name="Tsuji K."/>
            <person name="Ueda S."/>
            <person name="Waki K."/>
            <person name="Yamagata H."/>
            <person name="Yamamoto M."/>
            <person name="Yamamoto S."/>
            <person name="Yamane H."/>
            <person name="Yoshiki S."/>
            <person name="Yoshihara R."/>
            <person name="Yukawa K."/>
            <person name="Zhong H."/>
            <person name="Yano M."/>
            <person name="Yuan Q."/>
            <person name="Ouyang S."/>
            <person name="Liu J."/>
            <person name="Jones K.M."/>
            <person name="Gansberger K."/>
            <person name="Moffat K."/>
            <person name="Hill J."/>
            <person name="Bera J."/>
            <person name="Fadrosh D."/>
            <person name="Jin S."/>
            <person name="Johri S."/>
            <person name="Kim M."/>
            <person name="Overton L."/>
            <person name="Reardon M."/>
            <person name="Tsitrin T."/>
            <person name="Vuong H."/>
            <person name="Weaver B."/>
            <person name="Ciecko A."/>
            <person name="Tallon L."/>
            <person name="Jackson J."/>
            <person name="Pai G."/>
            <person name="Aken S.V."/>
            <person name="Utterback T."/>
            <person name="Reidmuller S."/>
            <person name="Feldblyum T."/>
            <person name="Hsiao J."/>
            <person name="Zismann V."/>
            <person name="Iobst S."/>
            <person name="de Vazeille A.R."/>
            <person name="Buell C.R."/>
            <person name="Ying K."/>
            <person name="Li Y."/>
            <person name="Lu T."/>
            <person name="Huang Y."/>
            <person name="Zhao Q."/>
            <person name="Feng Q."/>
            <person name="Zhang L."/>
            <person name="Zhu J."/>
            <person name="Weng Q."/>
            <person name="Mu J."/>
            <person name="Lu Y."/>
            <person name="Fan D."/>
            <person name="Liu Y."/>
            <person name="Guan J."/>
            <person name="Zhang Y."/>
            <person name="Yu S."/>
            <person name="Liu X."/>
            <person name="Zhang Y."/>
            <person name="Hong G."/>
            <person name="Han B."/>
            <person name="Choisne N."/>
            <person name="Demange N."/>
            <person name="Orjeda G."/>
            <person name="Samain S."/>
            <person name="Cattolico L."/>
            <person name="Pelletier E."/>
            <person name="Couloux A."/>
            <person name="Segurens B."/>
            <person name="Wincker P."/>
            <person name="D'Hont A."/>
            <person name="Scarpelli C."/>
            <person name="Weissenbach J."/>
            <person name="Salanoubat M."/>
            <person name="Quetier F."/>
            <person name="Yu Y."/>
            <person name="Kim H.R."/>
            <person name="Rambo T."/>
            <person name="Currie J."/>
            <person name="Collura K."/>
            <person name="Luo M."/>
            <person name="Yang T."/>
            <person name="Ammiraju J.S.S."/>
            <person name="Engler F."/>
            <person name="Soderlund C."/>
            <person name="Wing R.A."/>
            <person name="Palmer L.E."/>
            <person name="de la Bastide M."/>
            <person name="Spiegel L."/>
            <person name="Nascimento L."/>
            <person name="Zutavern T."/>
            <person name="O'Shaughnessy A."/>
            <person name="Dike S."/>
            <person name="Dedhia N."/>
            <person name="Preston R."/>
            <person name="Balija V."/>
            <person name="McCombie W.R."/>
            <person name="Chow T."/>
            <person name="Chen H."/>
            <person name="Chung M."/>
            <person name="Chen C."/>
            <person name="Shaw J."/>
            <person name="Wu H."/>
            <person name="Hsiao K."/>
            <person name="Chao Y."/>
            <person name="Chu M."/>
            <person name="Cheng C."/>
            <person name="Hour A."/>
            <person name="Lee P."/>
            <person name="Lin S."/>
            <person name="Lin Y."/>
            <person name="Liou J."/>
            <person name="Liu S."/>
            <person name="Hsing Y."/>
            <person name="Raghuvanshi S."/>
            <person name="Mohanty A."/>
            <person name="Bharti A.K."/>
            <person name="Gaur A."/>
            <person name="Gupta V."/>
            <person name="Kumar D."/>
            <person name="Ravi V."/>
            <person name="Vij S."/>
            <person name="Kapur A."/>
            <person name="Khurana P."/>
            <person name="Khurana P."/>
            <person name="Khurana J.P."/>
            <person name="Tyagi A.K."/>
            <person name="Gaikwad K."/>
            <person name="Singh A."/>
            <person name="Dalal V."/>
            <person name="Srivastava S."/>
            <person name="Dixit A."/>
            <person name="Pal A.K."/>
            <person name="Ghazi I.A."/>
            <person name="Yadav M."/>
            <person name="Pandit A."/>
            <person name="Bhargava A."/>
            <person name="Sureshbabu K."/>
            <person name="Batra K."/>
            <person name="Sharma T.R."/>
            <person name="Mohapatra T."/>
            <person name="Singh N.K."/>
            <person name="Messing J."/>
            <person name="Nelson A.B."/>
            <person name="Fuks G."/>
            <person name="Kavchok S."/>
            <person name="Keizer G."/>
            <person name="Linton E."/>
            <person name="Llaca V."/>
            <person name="Song R."/>
            <person name="Tanyolac B."/>
            <person name="Young S."/>
            <person name="Ho-Il K."/>
            <person name="Hahn J.H."/>
            <person name="Sangsakoo G."/>
            <person name="Vanavichit A."/>
            <person name="de Mattos Luiz.A.T."/>
            <person name="Zimmer P.D."/>
            <person name="Malone G."/>
            <person name="Dellagostin O."/>
            <person name="de Oliveira A.C."/>
            <person name="Bevan M."/>
            <person name="Bancroft I."/>
            <person name="Minx P."/>
            <person name="Cordum H."/>
            <person name="Wilson R."/>
            <person name="Cheng Z."/>
            <person name="Jin W."/>
            <person name="Jiang J."/>
            <person name="Leong S.A."/>
            <person name="Iwama H."/>
            <person name="Gojobori T."/>
            <person name="Itoh T."/>
            <person name="Niimura Y."/>
            <person name="Fujii Y."/>
            <person name="Habara T."/>
            <person name="Sakai H."/>
            <person name="Sato Y."/>
            <person name="Wilson G."/>
            <person name="Kumar K."/>
            <person name="McCouch S."/>
            <person name="Juretic N."/>
            <person name="Hoen D."/>
            <person name="Wright S."/>
            <person name="Bruskiewich R."/>
            <person name="Bureau T."/>
            <person name="Miyao A."/>
            <person name="Hirochika H."/>
            <person name="Nishikawa T."/>
            <person name="Kadowaki K."/>
            <person name="Sugiura M."/>
            <person name="Burr B."/>
            <person name="Sasaki T."/>
        </authorList>
    </citation>
    <scope>NUCLEOTIDE SEQUENCE [LARGE SCALE GENOMIC DNA]</scope>
    <source>
        <strain evidence="3">cv. Nipponbare</strain>
    </source>
</reference>
<gene>
    <name evidence="2" type="primary">P0035G02.38</name>
</gene>
<sequence>MIAGATIPITIVGTLRLPLTEALDGGRTPTSRGARPSPRCSTGGEHAAPGCIAASGRASGGGGPFVAPPLPTRSRKPRFSGGWTTWPTWSPPRSGNWPPAAGPQLLVPRVPPLPSPHQQGGGPVDRP</sequence>
<name>Q6Z168_ORYSJ</name>
<evidence type="ECO:0000313" key="3">
    <source>
        <dbReference type="Proteomes" id="UP000000763"/>
    </source>
</evidence>
<feature type="compositionally biased region" description="Polar residues" evidence="1">
    <location>
        <begin position="82"/>
        <end position="93"/>
    </location>
</feature>
<organism evidence="2 3">
    <name type="scientific">Oryza sativa subsp. japonica</name>
    <name type="common">Rice</name>
    <dbReference type="NCBI Taxonomy" id="39947"/>
    <lineage>
        <taxon>Eukaryota</taxon>
        <taxon>Viridiplantae</taxon>
        <taxon>Streptophyta</taxon>
        <taxon>Embryophyta</taxon>
        <taxon>Tracheophyta</taxon>
        <taxon>Spermatophyta</taxon>
        <taxon>Magnoliopsida</taxon>
        <taxon>Liliopsida</taxon>
        <taxon>Poales</taxon>
        <taxon>Poaceae</taxon>
        <taxon>BOP clade</taxon>
        <taxon>Oryzoideae</taxon>
        <taxon>Oryzeae</taxon>
        <taxon>Oryzinae</taxon>
        <taxon>Oryza</taxon>
        <taxon>Oryza sativa</taxon>
    </lineage>
</organism>
<protein>
    <submittedName>
        <fullName evidence="2">Uncharacterized protein</fullName>
    </submittedName>
</protein>
<dbReference type="EMBL" id="AP005447">
    <property type="protein sequence ID" value="BAC84275.1"/>
    <property type="molecule type" value="Genomic_DNA"/>
</dbReference>
<feature type="region of interest" description="Disordered" evidence="1">
    <location>
        <begin position="22"/>
        <end position="127"/>
    </location>
</feature>
<dbReference type="Proteomes" id="UP000000763">
    <property type="component" value="Chromosome 7"/>
</dbReference>
<evidence type="ECO:0000256" key="1">
    <source>
        <dbReference type="SAM" id="MobiDB-lite"/>
    </source>
</evidence>
<accession>Q6Z168</accession>
<dbReference type="AlphaFoldDB" id="Q6Z168"/>
<proteinExistence type="predicted"/>